<dbReference type="Proteomes" id="UP000315901">
    <property type="component" value="Unassembled WGS sequence"/>
</dbReference>
<dbReference type="PANTHER" id="PTHR45431">
    <property type="entry name" value="RHODANESE-LIKE DOMAIN-CONTAINING PROTEIN 15, CHLOROPLASTIC"/>
    <property type="match status" value="1"/>
</dbReference>
<dbReference type="PROSITE" id="PS50206">
    <property type="entry name" value="RHODANESE_3"/>
    <property type="match status" value="1"/>
</dbReference>
<evidence type="ECO:0000313" key="2">
    <source>
        <dbReference type="EMBL" id="TPE55714.1"/>
    </source>
</evidence>
<dbReference type="Pfam" id="PF00581">
    <property type="entry name" value="Rhodanese"/>
    <property type="match status" value="1"/>
</dbReference>
<dbReference type="FunFam" id="3.40.250.10:FF:000049">
    <property type="entry name" value="Phage shock protein E"/>
    <property type="match status" value="1"/>
</dbReference>
<dbReference type="InterPro" id="IPR001763">
    <property type="entry name" value="Rhodanese-like_dom"/>
</dbReference>
<dbReference type="SUPFAM" id="SSF52821">
    <property type="entry name" value="Rhodanese/Cell cycle control phosphatase"/>
    <property type="match status" value="1"/>
</dbReference>
<dbReference type="Gene3D" id="3.40.250.10">
    <property type="entry name" value="Rhodanese-like domain"/>
    <property type="match status" value="1"/>
</dbReference>
<feature type="domain" description="Rhodanese" evidence="1">
    <location>
        <begin position="23"/>
        <end position="106"/>
    </location>
</feature>
<sequence length="107" mass="11285">MGLFGSLFASGPSARAEQAWQEIASGAVVVDVRTPAEFASGHVKGAINIPLDQVAQGFAKYDKNTNIVVYCRSGNRSGQAQSFLLQNGFTKVHNGGGVSEMLEAEPK</sequence>
<dbReference type="AlphaFoldDB" id="A0A501X5F4"/>
<evidence type="ECO:0000313" key="3">
    <source>
        <dbReference type="Proteomes" id="UP000315901"/>
    </source>
</evidence>
<name>A0A501X5F4_9GAMM</name>
<dbReference type="EMBL" id="VFRR01000001">
    <property type="protein sequence ID" value="TPE55714.1"/>
    <property type="molecule type" value="Genomic_DNA"/>
</dbReference>
<dbReference type="PANTHER" id="PTHR45431:SF3">
    <property type="entry name" value="RHODANESE-LIKE DOMAIN-CONTAINING PROTEIN 15, CHLOROPLASTIC"/>
    <property type="match status" value="1"/>
</dbReference>
<keyword evidence="3" id="KW-1185">Reference proteome</keyword>
<dbReference type="InterPro" id="IPR036873">
    <property type="entry name" value="Rhodanese-like_dom_sf"/>
</dbReference>
<dbReference type="CDD" id="cd00158">
    <property type="entry name" value="RHOD"/>
    <property type="match status" value="1"/>
</dbReference>
<gene>
    <name evidence="2" type="ORF">FJM67_00965</name>
</gene>
<reference evidence="2 3" key="1">
    <citation type="submission" date="2019-06" db="EMBL/GenBank/DDBJ databases">
        <title>A novel bacterium of genus Marinomonas, isolated from coastal sand.</title>
        <authorList>
            <person name="Huang H."/>
            <person name="Mo K."/>
            <person name="Hu Y."/>
        </authorList>
    </citation>
    <scope>NUCLEOTIDE SEQUENCE [LARGE SCALE GENOMIC DNA]</scope>
    <source>
        <strain evidence="2 3">HB171799</strain>
    </source>
</reference>
<protein>
    <submittedName>
        <fullName evidence="2">Rhodanese-like domain-containing protein</fullName>
    </submittedName>
</protein>
<dbReference type="OrthoDB" id="9814704at2"/>
<evidence type="ECO:0000259" key="1">
    <source>
        <dbReference type="PROSITE" id="PS50206"/>
    </source>
</evidence>
<organism evidence="2 3">
    <name type="scientific">Maribrevibacterium harenarium</name>
    <dbReference type="NCBI Taxonomy" id="2589817"/>
    <lineage>
        <taxon>Bacteria</taxon>
        <taxon>Pseudomonadati</taxon>
        <taxon>Pseudomonadota</taxon>
        <taxon>Gammaproteobacteria</taxon>
        <taxon>Oceanospirillales</taxon>
        <taxon>Oceanospirillaceae</taxon>
        <taxon>Maribrevibacterium</taxon>
    </lineage>
</organism>
<comment type="caution">
    <text evidence="2">The sequence shown here is derived from an EMBL/GenBank/DDBJ whole genome shotgun (WGS) entry which is preliminary data.</text>
</comment>
<dbReference type="SMART" id="SM00450">
    <property type="entry name" value="RHOD"/>
    <property type="match status" value="1"/>
</dbReference>
<proteinExistence type="predicted"/>
<accession>A0A501X5F4</accession>
<dbReference type="InterPro" id="IPR052367">
    <property type="entry name" value="Thiosulfate_ST/Rhodanese-like"/>
</dbReference>